<accession>A0A168BUD7</accession>
<evidence type="ECO:0000313" key="12">
    <source>
        <dbReference type="Proteomes" id="UP000242877"/>
    </source>
</evidence>
<comment type="similarity">
    <text evidence="3 9">Belongs to the SYF2 family.</text>
</comment>
<evidence type="ECO:0000313" key="11">
    <source>
        <dbReference type="EMBL" id="KZZ95758.1"/>
    </source>
</evidence>
<protein>
    <recommendedName>
        <fullName evidence="4 9">Pre-mRNA-splicing factor SYF2</fullName>
    </recommendedName>
</protein>
<dbReference type="PANTHER" id="PTHR13264:SF5">
    <property type="entry name" value="PRE-MRNA-SPLICING FACTOR SYF2"/>
    <property type="match status" value="1"/>
</dbReference>
<sequence>MDNQDKPDQAEQADQPKTAEETPSEQHEASLKPEQPQSPPQSQEKTQDTAKTQSSPTTTDKARERLERFKALQARAKSGTKQNLRETAAEAARLSQPANALNSINRKHAFASHNLLKADTEASGEDFERKRAWDWTVEESERWDKRMEKKARHRDDTRFADYRQDARKTYKRQLRNFKPDLEAYEAEKAAAVMRAAKSGGLEIVEGEDGEVVVIDRDGSFYRTADTVDFASTAKPKREAVDRLVADLRKAEEMRLKKRKDKDAKDKEREEGEDITYINDKNKKFNQQLARHYDRYTADIRESFERGTNI</sequence>
<feature type="region of interest" description="Disordered" evidence="10">
    <location>
        <begin position="1"/>
        <end position="94"/>
    </location>
</feature>
<evidence type="ECO:0000256" key="4">
    <source>
        <dbReference type="ARBA" id="ARBA00014745"/>
    </source>
</evidence>
<evidence type="ECO:0000256" key="5">
    <source>
        <dbReference type="ARBA" id="ARBA00022664"/>
    </source>
</evidence>
<keyword evidence="5 9" id="KW-0507">mRNA processing</keyword>
<dbReference type="VEuPathDB" id="FungiDB:AAP_01434"/>
<feature type="compositionally biased region" description="Polar residues" evidence="10">
    <location>
        <begin position="49"/>
        <end position="59"/>
    </location>
</feature>
<feature type="compositionally biased region" description="Basic and acidic residues" evidence="10">
    <location>
        <begin position="255"/>
        <end position="269"/>
    </location>
</feature>
<evidence type="ECO:0000256" key="9">
    <source>
        <dbReference type="RuleBase" id="RU367148"/>
    </source>
</evidence>
<dbReference type="EMBL" id="AZGZ01000004">
    <property type="protein sequence ID" value="KZZ95758.1"/>
    <property type="molecule type" value="Genomic_DNA"/>
</dbReference>
<comment type="caution">
    <text evidence="11">The sequence shown here is derived from an EMBL/GenBank/DDBJ whole genome shotgun (WGS) entry which is preliminary data.</text>
</comment>
<dbReference type="Proteomes" id="UP000242877">
    <property type="component" value="Unassembled WGS sequence"/>
</dbReference>
<reference evidence="11 12" key="1">
    <citation type="journal article" date="2016" name="Genome Biol. Evol.">
        <title>Divergent and convergent evolution of fungal pathogenicity.</title>
        <authorList>
            <person name="Shang Y."/>
            <person name="Xiao G."/>
            <person name="Zheng P."/>
            <person name="Cen K."/>
            <person name="Zhan S."/>
            <person name="Wang C."/>
        </authorList>
    </citation>
    <scope>NUCLEOTIDE SEQUENCE [LARGE SCALE GENOMIC DNA]</scope>
    <source>
        <strain evidence="11 12">ARSEF 7405</strain>
    </source>
</reference>
<gene>
    <name evidence="11" type="ORF">AAP_01434</name>
</gene>
<dbReference type="GO" id="GO:0000974">
    <property type="term" value="C:Prp19 complex"/>
    <property type="evidence" value="ECO:0007669"/>
    <property type="project" value="TreeGrafter"/>
</dbReference>
<comment type="function">
    <text evidence="1 9">Involved in pre-mRNA splicing.</text>
</comment>
<dbReference type="Pfam" id="PF08231">
    <property type="entry name" value="SYF2"/>
    <property type="match status" value="1"/>
</dbReference>
<dbReference type="PANTHER" id="PTHR13264">
    <property type="entry name" value="GCIP-INTERACTING PROTEIN P29"/>
    <property type="match status" value="1"/>
</dbReference>
<evidence type="ECO:0000256" key="6">
    <source>
        <dbReference type="ARBA" id="ARBA00022728"/>
    </source>
</evidence>
<feature type="region of interest" description="Disordered" evidence="10">
    <location>
        <begin position="255"/>
        <end position="274"/>
    </location>
</feature>
<feature type="compositionally biased region" description="Basic and acidic residues" evidence="10">
    <location>
        <begin position="60"/>
        <end position="70"/>
    </location>
</feature>
<dbReference type="AlphaFoldDB" id="A0A168BUD7"/>
<comment type="subunit">
    <text evidence="9">May be part of a spliceosome complex.</text>
</comment>
<evidence type="ECO:0000256" key="3">
    <source>
        <dbReference type="ARBA" id="ARBA00010028"/>
    </source>
</evidence>
<dbReference type="InterPro" id="IPR013260">
    <property type="entry name" value="mRNA_splic_SYF2"/>
</dbReference>
<evidence type="ECO:0000256" key="2">
    <source>
        <dbReference type="ARBA" id="ARBA00004123"/>
    </source>
</evidence>
<proteinExistence type="inferred from homology"/>
<evidence type="ECO:0000256" key="7">
    <source>
        <dbReference type="ARBA" id="ARBA00023187"/>
    </source>
</evidence>
<dbReference type="GO" id="GO:0071013">
    <property type="term" value="C:catalytic step 2 spliceosome"/>
    <property type="evidence" value="ECO:0007669"/>
    <property type="project" value="TreeGrafter"/>
</dbReference>
<dbReference type="GO" id="GO:0000398">
    <property type="term" value="P:mRNA splicing, via spliceosome"/>
    <property type="evidence" value="ECO:0007669"/>
    <property type="project" value="UniProtKB-UniRule"/>
</dbReference>
<evidence type="ECO:0000256" key="10">
    <source>
        <dbReference type="SAM" id="MobiDB-lite"/>
    </source>
</evidence>
<evidence type="ECO:0000256" key="8">
    <source>
        <dbReference type="ARBA" id="ARBA00023242"/>
    </source>
</evidence>
<keyword evidence="6 9" id="KW-0747">Spliceosome</keyword>
<keyword evidence="12" id="KW-1185">Reference proteome</keyword>
<comment type="subcellular location">
    <subcellularLocation>
        <location evidence="2 9">Nucleus</location>
    </subcellularLocation>
</comment>
<keyword evidence="8 9" id="KW-0539">Nucleus</keyword>
<feature type="compositionally biased region" description="Basic and acidic residues" evidence="10">
    <location>
        <begin position="17"/>
        <end position="31"/>
    </location>
</feature>
<dbReference type="GO" id="GO:0071014">
    <property type="term" value="C:post-mRNA release spliceosomal complex"/>
    <property type="evidence" value="ECO:0007669"/>
    <property type="project" value="TreeGrafter"/>
</dbReference>
<organism evidence="11 12">
    <name type="scientific">Ascosphaera apis ARSEF 7405</name>
    <dbReference type="NCBI Taxonomy" id="392613"/>
    <lineage>
        <taxon>Eukaryota</taxon>
        <taxon>Fungi</taxon>
        <taxon>Dikarya</taxon>
        <taxon>Ascomycota</taxon>
        <taxon>Pezizomycotina</taxon>
        <taxon>Eurotiomycetes</taxon>
        <taxon>Eurotiomycetidae</taxon>
        <taxon>Onygenales</taxon>
        <taxon>Ascosphaeraceae</taxon>
        <taxon>Ascosphaera</taxon>
    </lineage>
</organism>
<keyword evidence="7 9" id="KW-0508">mRNA splicing</keyword>
<name>A0A168BUD7_9EURO</name>
<dbReference type="OrthoDB" id="199717at2759"/>
<evidence type="ECO:0000256" key="1">
    <source>
        <dbReference type="ARBA" id="ARBA00003777"/>
    </source>
</evidence>